<dbReference type="GO" id="GO:0016798">
    <property type="term" value="F:hydrolase activity, acting on glycosyl bonds"/>
    <property type="evidence" value="ECO:0007669"/>
    <property type="project" value="TreeGrafter"/>
</dbReference>
<dbReference type="GeneID" id="18875444"/>
<sequence>MNPGSKLQDSNPGTTTNSVGGVGFNISLASKYGYANSKLISQIGNDFAGTFILDKLKHEGIDTSGITLANGNTAQYTCIHDSAGELVVACADMSLIEQDFSENIIKEIEYNQPNLIAMDCNLSPTTTCKVLSSSLSNIILEPTSHIKAKRIAEFNLQCFPNNKIQLITPTIQELNSIYESFQSKGYFNDLDNWFPVLDSFNINSNFRDKLDRINTPTIKDLLAQGVFQQCFHLLPYFQNILVKLGDKGVILISLSTTIDDYKSIPTTSQYRPEILLTSQGTKLSQGRMGISVEYFPIPQENRNLDIVNVTGAGDSFFGYLAAYLSRFNWLNSEITSVEQVWNKWECIYKCQLASGLSLVSTNAVSEEISKL</sequence>
<dbReference type="GO" id="GO:0004730">
    <property type="term" value="F:pseudouridylate synthase activity"/>
    <property type="evidence" value="ECO:0007669"/>
    <property type="project" value="TreeGrafter"/>
</dbReference>
<dbReference type="Proteomes" id="UP000000709">
    <property type="component" value="Unassembled WGS sequence"/>
</dbReference>
<dbReference type="Pfam" id="PF00294">
    <property type="entry name" value="PfkB"/>
    <property type="match status" value="1"/>
</dbReference>
<organism evidence="4">
    <name type="scientific">Spathaspora passalidarum (strain NRRL Y-27907 / 11-Y1)</name>
    <dbReference type="NCBI Taxonomy" id="619300"/>
    <lineage>
        <taxon>Eukaryota</taxon>
        <taxon>Fungi</taxon>
        <taxon>Dikarya</taxon>
        <taxon>Ascomycota</taxon>
        <taxon>Saccharomycotina</taxon>
        <taxon>Pichiomycetes</taxon>
        <taxon>Debaryomycetaceae</taxon>
        <taxon>Spathaspora</taxon>
    </lineage>
</organism>
<evidence type="ECO:0000313" key="4">
    <source>
        <dbReference type="Proteomes" id="UP000000709"/>
    </source>
</evidence>
<dbReference type="GO" id="GO:0005737">
    <property type="term" value="C:cytoplasm"/>
    <property type="evidence" value="ECO:0007669"/>
    <property type="project" value="TreeGrafter"/>
</dbReference>
<accession>G3AS38</accession>
<dbReference type="Gene3D" id="3.40.1190.20">
    <property type="match status" value="1"/>
</dbReference>
<feature type="domain" description="Carbohydrate kinase PfkB" evidence="2">
    <location>
        <begin position="11"/>
        <end position="118"/>
    </location>
</feature>
<keyword evidence="1" id="KW-0479">Metal-binding</keyword>
<dbReference type="InParanoid" id="G3AS38"/>
<reference evidence="3 4" key="1">
    <citation type="journal article" date="2011" name="Proc. Natl. Acad. Sci. U.S.A.">
        <title>Comparative genomics of xylose-fermenting fungi for enhanced biofuel production.</title>
        <authorList>
            <person name="Wohlbach D.J."/>
            <person name="Kuo A."/>
            <person name="Sato T.K."/>
            <person name="Potts K.M."/>
            <person name="Salamov A.A."/>
            <person name="LaButti K.M."/>
            <person name="Sun H."/>
            <person name="Clum A."/>
            <person name="Pangilinan J.L."/>
            <person name="Lindquist E.A."/>
            <person name="Lucas S."/>
            <person name="Lapidus A."/>
            <person name="Jin M."/>
            <person name="Gunawan C."/>
            <person name="Balan V."/>
            <person name="Dale B.E."/>
            <person name="Jeffries T.W."/>
            <person name="Zinkel R."/>
            <person name="Barry K.W."/>
            <person name="Grigoriev I.V."/>
            <person name="Gasch A.P."/>
        </authorList>
    </citation>
    <scope>NUCLEOTIDE SEQUENCE [LARGE SCALE GENOMIC DNA]</scope>
    <source>
        <strain evidence="4">NRRL Y-27907 / 11-Y1</strain>
    </source>
</reference>
<dbReference type="PANTHER" id="PTHR42909:SF1">
    <property type="entry name" value="CARBOHYDRATE KINASE PFKB DOMAIN-CONTAINING PROTEIN"/>
    <property type="match status" value="1"/>
</dbReference>
<dbReference type="OMA" id="ACADMSV"/>
<evidence type="ECO:0000259" key="2">
    <source>
        <dbReference type="Pfam" id="PF00294"/>
    </source>
</evidence>
<dbReference type="OrthoDB" id="198885at2759"/>
<dbReference type="PANTHER" id="PTHR42909">
    <property type="entry name" value="ZGC:136858"/>
    <property type="match status" value="1"/>
</dbReference>
<evidence type="ECO:0000313" key="3">
    <source>
        <dbReference type="EMBL" id="EGW31887.1"/>
    </source>
</evidence>
<dbReference type="KEGG" id="spaa:SPAPADRAFT_72581"/>
<dbReference type="InterPro" id="IPR029056">
    <property type="entry name" value="Ribokinase-like"/>
</dbReference>
<dbReference type="RefSeq" id="XP_007376665.1">
    <property type="nucleotide sequence ID" value="XM_007376603.1"/>
</dbReference>
<dbReference type="AlphaFoldDB" id="G3AS38"/>
<dbReference type="eggNOG" id="KOG3009">
    <property type="taxonomic scope" value="Eukaryota"/>
</dbReference>
<dbReference type="SUPFAM" id="SSF53613">
    <property type="entry name" value="Ribokinase-like"/>
    <property type="match status" value="1"/>
</dbReference>
<name>G3AS38_SPAPN</name>
<dbReference type="EMBL" id="GL996503">
    <property type="protein sequence ID" value="EGW31887.1"/>
    <property type="molecule type" value="Genomic_DNA"/>
</dbReference>
<dbReference type="STRING" id="619300.G3AS38"/>
<dbReference type="HOGENOM" id="CLU_056966_0_0_1"/>
<dbReference type="InterPro" id="IPR011611">
    <property type="entry name" value="PfkB_dom"/>
</dbReference>
<evidence type="ECO:0000256" key="1">
    <source>
        <dbReference type="ARBA" id="ARBA00022723"/>
    </source>
</evidence>
<protein>
    <recommendedName>
        <fullName evidence="2">Carbohydrate kinase PfkB domain-containing protein</fullName>
    </recommendedName>
</protein>
<gene>
    <name evidence="3" type="ORF">SPAPADRAFT_72581</name>
</gene>
<keyword evidence="4" id="KW-1185">Reference proteome</keyword>
<dbReference type="GO" id="GO:0046872">
    <property type="term" value="F:metal ion binding"/>
    <property type="evidence" value="ECO:0007669"/>
    <property type="project" value="UniProtKB-KW"/>
</dbReference>
<proteinExistence type="predicted"/>